<organism evidence="10 11">
    <name type="scientific">Carnegiea gigantea</name>
    <dbReference type="NCBI Taxonomy" id="171969"/>
    <lineage>
        <taxon>Eukaryota</taxon>
        <taxon>Viridiplantae</taxon>
        <taxon>Streptophyta</taxon>
        <taxon>Embryophyta</taxon>
        <taxon>Tracheophyta</taxon>
        <taxon>Spermatophyta</taxon>
        <taxon>Magnoliopsida</taxon>
        <taxon>eudicotyledons</taxon>
        <taxon>Gunneridae</taxon>
        <taxon>Pentapetalae</taxon>
        <taxon>Caryophyllales</taxon>
        <taxon>Cactineae</taxon>
        <taxon>Cactaceae</taxon>
        <taxon>Cactoideae</taxon>
        <taxon>Echinocereeae</taxon>
        <taxon>Carnegiea</taxon>
    </lineage>
</organism>
<dbReference type="InterPro" id="IPR000668">
    <property type="entry name" value="Peptidase_C1A_C"/>
</dbReference>
<evidence type="ECO:0000256" key="3">
    <source>
        <dbReference type="ARBA" id="ARBA00022729"/>
    </source>
</evidence>
<dbReference type="InterPro" id="IPR039417">
    <property type="entry name" value="Peptidase_C1A_papain-like"/>
</dbReference>
<dbReference type="InterPro" id="IPR038765">
    <property type="entry name" value="Papain-like_cys_pep_sf"/>
</dbReference>
<dbReference type="Gene3D" id="3.90.70.10">
    <property type="entry name" value="Cysteine proteinases"/>
    <property type="match status" value="1"/>
</dbReference>
<evidence type="ECO:0000256" key="6">
    <source>
        <dbReference type="ARBA" id="ARBA00023157"/>
    </source>
</evidence>
<keyword evidence="3 7" id="KW-0732">Signal</keyword>
<dbReference type="AlphaFoldDB" id="A0A9Q1KAU8"/>
<name>A0A9Q1KAU8_9CARY</name>
<feature type="domain" description="Peptidase C1A papain C-terminal" evidence="8">
    <location>
        <begin position="135"/>
        <end position="350"/>
    </location>
</feature>
<evidence type="ECO:0000259" key="8">
    <source>
        <dbReference type="SMART" id="SM00645"/>
    </source>
</evidence>
<evidence type="ECO:0000256" key="4">
    <source>
        <dbReference type="ARBA" id="ARBA00022801"/>
    </source>
</evidence>
<feature type="domain" description="Cathepsin propeptide inhibitor" evidence="9">
    <location>
        <begin position="52"/>
        <end position="108"/>
    </location>
</feature>
<keyword evidence="4" id="KW-0378">Hydrolase</keyword>
<accession>A0A9Q1KAU8</accession>
<evidence type="ECO:0000256" key="7">
    <source>
        <dbReference type="SAM" id="SignalP"/>
    </source>
</evidence>
<dbReference type="SMART" id="SM00848">
    <property type="entry name" value="Inhibitor_I29"/>
    <property type="match status" value="1"/>
</dbReference>
<reference evidence="10" key="1">
    <citation type="submission" date="2022-04" db="EMBL/GenBank/DDBJ databases">
        <title>Carnegiea gigantea Genome sequencing and assembly v2.</title>
        <authorList>
            <person name="Copetti D."/>
            <person name="Sanderson M.J."/>
            <person name="Burquez A."/>
            <person name="Wojciechowski M.F."/>
        </authorList>
    </citation>
    <scope>NUCLEOTIDE SEQUENCE</scope>
    <source>
        <strain evidence="10">SGP5-SGP5p</strain>
        <tissue evidence="10">Aerial part</tissue>
    </source>
</reference>
<evidence type="ECO:0000259" key="9">
    <source>
        <dbReference type="SMART" id="SM00848"/>
    </source>
</evidence>
<dbReference type="GO" id="GO:0006508">
    <property type="term" value="P:proteolysis"/>
    <property type="evidence" value="ECO:0007669"/>
    <property type="project" value="UniProtKB-KW"/>
</dbReference>
<dbReference type="GO" id="GO:0008234">
    <property type="term" value="F:cysteine-type peptidase activity"/>
    <property type="evidence" value="ECO:0007669"/>
    <property type="project" value="UniProtKB-KW"/>
</dbReference>
<sequence>MPQKLITMTLKTIFRKSCSFLLVICVLWVSSSANSPTSSLSANDQENMEDRYKKWLEVNGKRYRGIDEWKLRFEIYQSNVQFIEYANSLNLSYKLTDNKFADMTNEEFKALYLGRLMDIDLTKNHGFENVTKEALPKEVDWRKEGAVTPVKDQGICGSCWAFSAIAAVEGLNKIRTGPLVSLSEQQLIDCDHVINQGCRGGLMEPAFEYIQKNGGISTEEDYPYTGKDGLCDLEKAKKHSGTIEGYSTVPANDEKSLQAVVAKQPVSIAIDAGSYEFQLYDSGIFDGFCGVSLNHGVTAVGYGKEGSNKYWIVKNSWGPDWGEGGYIRMKRDSLEQAGLCGIAMQASYPV</sequence>
<dbReference type="SMART" id="SM00645">
    <property type="entry name" value="Pept_C1"/>
    <property type="match status" value="1"/>
</dbReference>
<dbReference type="InterPro" id="IPR013201">
    <property type="entry name" value="Prot_inhib_I29"/>
</dbReference>
<evidence type="ECO:0000313" key="11">
    <source>
        <dbReference type="Proteomes" id="UP001153076"/>
    </source>
</evidence>
<dbReference type="PROSITE" id="PS00640">
    <property type="entry name" value="THIOL_PROTEASE_ASN"/>
    <property type="match status" value="1"/>
</dbReference>
<dbReference type="InterPro" id="IPR025661">
    <property type="entry name" value="Pept_asp_AS"/>
</dbReference>
<evidence type="ECO:0000256" key="5">
    <source>
        <dbReference type="ARBA" id="ARBA00022807"/>
    </source>
</evidence>
<dbReference type="InterPro" id="IPR000169">
    <property type="entry name" value="Pept_cys_AS"/>
</dbReference>
<feature type="chain" id="PRO_5040165635" evidence="7">
    <location>
        <begin position="34"/>
        <end position="350"/>
    </location>
</feature>
<keyword evidence="5" id="KW-0788">Thiol protease</keyword>
<protein>
    <submittedName>
        <fullName evidence="10">Uncharacterized protein</fullName>
    </submittedName>
</protein>
<evidence type="ECO:0000256" key="2">
    <source>
        <dbReference type="ARBA" id="ARBA00022670"/>
    </source>
</evidence>
<dbReference type="OrthoDB" id="10253408at2759"/>
<dbReference type="FunFam" id="3.90.70.10:FF:000067">
    <property type="entry name" value="Senescence-specific cysteine protease"/>
    <property type="match status" value="1"/>
</dbReference>
<dbReference type="Pfam" id="PF00112">
    <property type="entry name" value="Peptidase_C1"/>
    <property type="match status" value="1"/>
</dbReference>
<dbReference type="PANTHER" id="PTHR12411">
    <property type="entry name" value="CYSTEINE PROTEASE FAMILY C1-RELATED"/>
    <property type="match status" value="1"/>
</dbReference>
<keyword evidence="2" id="KW-0645">Protease</keyword>
<evidence type="ECO:0000256" key="1">
    <source>
        <dbReference type="ARBA" id="ARBA00008455"/>
    </source>
</evidence>
<dbReference type="InterPro" id="IPR013128">
    <property type="entry name" value="Peptidase_C1A"/>
</dbReference>
<feature type="signal peptide" evidence="7">
    <location>
        <begin position="1"/>
        <end position="33"/>
    </location>
</feature>
<dbReference type="PROSITE" id="PS00639">
    <property type="entry name" value="THIOL_PROTEASE_HIS"/>
    <property type="match status" value="1"/>
</dbReference>
<proteinExistence type="inferred from homology"/>
<dbReference type="CDD" id="cd02248">
    <property type="entry name" value="Peptidase_C1A"/>
    <property type="match status" value="1"/>
</dbReference>
<keyword evidence="6" id="KW-1015">Disulfide bond</keyword>
<dbReference type="InterPro" id="IPR025660">
    <property type="entry name" value="Pept_his_AS"/>
</dbReference>
<dbReference type="EMBL" id="JAKOGI010000203">
    <property type="protein sequence ID" value="KAJ8439973.1"/>
    <property type="molecule type" value="Genomic_DNA"/>
</dbReference>
<dbReference type="PROSITE" id="PS00139">
    <property type="entry name" value="THIOL_PROTEASE_CYS"/>
    <property type="match status" value="1"/>
</dbReference>
<evidence type="ECO:0000313" key="10">
    <source>
        <dbReference type="EMBL" id="KAJ8439973.1"/>
    </source>
</evidence>
<dbReference type="Proteomes" id="UP001153076">
    <property type="component" value="Unassembled WGS sequence"/>
</dbReference>
<dbReference type="PRINTS" id="PR00705">
    <property type="entry name" value="PAPAIN"/>
</dbReference>
<gene>
    <name evidence="10" type="ORF">Cgig2_008356</name>
</gene>
<comment type="caution">
    <text evidence="10">The sequence shown here is derived from an EMBL/GenBank/DDBJ whole genome shotgun (WGS) entry which is preliminary data.</text>
</comment>
<dbReference type="SUPFAM" id="SSF54001">
    <property type="entry name" value="Cysteine proteinases"/>
    <property type="match status" value="1"/>
</dbReference>
<comment type="similarity">
    <text evidence="1">Belongs to the peptidase C1 family.</text>
</comment>
<dbReference type="Pfam" id="PF08246">
    <property type="entry name" value="Inhibitor_I29"/>
    <property type="match status" value="1"/>
</dbReference>
<keyword evidence="11" id="KW-1185">Reference proteome</keyword>